<organism evidence="1 2">
    <name type="scientific">Mauremys mutica</name>
    <name type="common">yellowpond turtle</name>
    <dbReference type="NCBI Taxonomy" id="74926"/>
    <lineage>
        <taxon>Eukaryota</taxon>
        <taxon>Metazoa</taxon>
        <taxon>Chordata</taxon>
        <taxon>Craniata</taxon>
        <taxon>Vertebrata</taxon>
        <taxon>Euteleostomi</taxon>
        <taxon>Archelosauria</taxon>
        <taxon>Testudinata</taxon>
        <taxon>Testudines</taxon>
        <taxon>Cryptodira</taxon>
        <taxon>Durocryptodira</taxon>
        <taxon>Testudinoidea</taxon>
        <taxon>Geoemydidae</taxon>
        <taxon>Geoemydinae</taxon>
        <taxon>Mauremys</taxon>
    </lineage>
</organism>
<evidence type="ECO:0000313" key="2">
    <source>
        <dbReference type="Proteomes" id="UP000827986"/>
    </source>
</evidence>
<comment type="caution">
    <text evidence="1">The sequence shown here is derived from an EMBL/GenBank/DDBJ whole genome shotgun (WGS) entry which is preliminary data.</text>
</comment>
<keyword evidence="2" id="KW-1185">Reference proteome</keyword>
<proteinExistence type="predicted"/>
<name>A0A9D4AR11_9SAUR</name>
<dbReference type="AlphaFoldDB" id="A0A9D4AR11"/>
<dbReference type="Proteomes" id="UP000827986">
    <property type="component" value="Unassembled WGS sequence"/>
</dbReference>
<accession>A0A9D4AR11</accession>
<evidence type="ECO:0000313" key="1">
    <source>
        <dbReference type="EMBL" id="KAH1165105.1"/>
    </source>
</evidence>
<reference evidence="1" key="1">
    <citation type="submission" date="2021-09" db="EMBL/GenBank/DDBJ databases">
        <title>The genome of Mauremys mutica provides insights into the evolution of semi-aquatic lifestyle.</title>
        <authorList>
            <person name="Gong S."/>
            <person name="Gao Y."/>
        </authorList>
    </citation>
    <scope>NUCLEOTIDE SEQUENCE</scope>
    <source>
        <strain evidence="1">MM-2020</strain>
        <tissue evidence="1">Muscle</tissue>
    </source>
</reference>
<dbReference type="EMBL" id="JAHDVG010000488">
    <property type="protein sequence ID" value="KAH1165105.1"/>
    <property type="molecule type" value="Genomic_DNA"/>
</dbReference>
<protein>
    <submittedName>
        <fullName evidence="1">Uncharacterized protein</fullName>
    </submittedName>
</protein>
<sequence>MHKEYRWLQAFHTLQHSSGVRVALWPHKIFSTPSYTSGTKALTSSSESRFAAVLATLHSRVAALFCHFHRMGLLTVLPASLLLYLSYTRAKFASLPQSSSDKAAAFGLKLSQVGLGVAYASCCF</sequence>
<gene>
    <name evidence="1" type="ORF">KIL84_022664</name>
</gene>